<dbReference type="Gene3D" id="3.60.120.10">
    <property type="entry name" value="Anthranilate synthase"/>
    <property type="match status" value="1"/>
</dbReference>
<dbReference type="RefSeq" id="WP_132602746.1">
    <property type="nucleotide sequence ID" value="NZ_SMKO01000159.1"/>
</dbReference>
<evidence type="ECO:0000256" key="2">
    <source>
        <dbReference type="ARBA" id="ARBA00005297"/>
    </source>
</evidence>
<reference evidence="7 8" key="1">
    <citation type="submission" date="2019-03" db="EMBL/GenBank/DDBJ databases">
        <title>Draft genome sequences of novel Actinobacteria.</title>
        <authorList>
            <person name="Sahin N."/>
            <person name="Ay H."/>
            <person name="Saygin H."/>
        </authorList>
    </citation>
    <scope>NUCLEOTIDE SEQUENCE [LARGE SCALE GENOMIC DNA]</scope>
    <source>
        <strain evidence="7 8">KC310</strain>
    </source>
</reference>
<dbReference type="GO" id="GO:0008909">
    <property type="term" value="F:isochorismate synthase activity"/>
    <property type="evidence" value="ECO:0007669"/>
    <property type="project" value="UniProtKB-EC"/>
</dbReference>
<evidence type="ECO:0000256" key="1">
    <source>
        <dbReference type="ARBA" id="ARBA00000799"/>
    </source>
</evidence>
<dbReference type="EC" id="5.4.4.2" evidence="3"/>
<dbReference type="AlphaFoldDB" id="A0A4R4V663"/>
<keyword evidence="8" id="KW-1185">Reference proteome</keyword>
<dbReference type="InterPro" id="IPR005801">
    <property type="entry name" value="ADC_synthase"/>
</dbReference>
<organism evidence="7 8">
    <name type="scientific">Nonomuraea deserti</name>
    <dbReference type="NCBI Taxonomy" id="1848322"/>
    <lineage>
        <taxon>Bacteria</taxon>
        <taxon>Bacillati</taxon>
        <taxon>Actinomycetota</taxon>
        <taxon>Actinomycetes</taxon>
        <taxon>Streptosporangiales</taxon>
        <taxon>Streptosporangiaceae</taxon>
        <taxon>Nonomuraea</taxon>
    </lineage>
</organism>
<dbReference type="InterPro" id="IPR015890">
    <property type="entry name" value="Chorismate_C"/>
</dbReference>
<feature type="domain" description="Chorismate-utilising enzyme C-terminal" evidence="6">
    <location>
        <begin position="197"/>
        <end position="451"/>
    </location>
</feature>
<dbReference type="Pfam" id="PF00425">
    <property type="entry name" value="Chorismate_bind"/>
    <property type="match status" value="1"/>
</dbReference>
<dbReference type="NCBIfam" id="TIGR00543">
    <property type="entry name" value="isochor_syn"/>
    <property type="match status" value="1"/>
</dbReference>
<evidence type="ECO:0000313" key="7">
    <source>
        <dbReference type="EMBL" id="TDC97023.1"/>
    </source>
</evidence>
<dbReference type="PANTHER" id="PTHR42839">
    <property type="entry name" value="ISOCHORISMATE SYNTHASE ENTC"/>
    <property type="match status" value="1"/>
</dbReference>
<evidence type="ECO:0000256" key="5">
    <source>
        <dbReference type="ARBA" id="ARBA00041564"/>
    </source>
</evidence>
<comment type="caution">
    <text evidence="7">The sequence shown here is derived from an EMBL/GenBank/DDBJ whole genome shotgun (WGS) entry which is preliminary data.</text>
</comment>
<dbReference type="InterPro" id="IPR004561">
    <property type="entry name" value="IsoChor_synthase"/>
</dbReference>
<name>A0A4R4V663_9ACTN</name>
<comment type="catalytic activity">
    <reaction evidence="1">
        <text>chorismate = isochorismate</text>
        <dbReference type="Rhea" id="RHEA:18985"/>
        <dbReference type="ChEBI" id="CHEBI:29748"/>
        <dbReference type="ChEBI" id="CHEBI:29780"/>
        <dbReference type="EC" id="5.4.4.2"/>
    </reaction>
</comment>
<gene>
    <name evidence="7" type="ORF">E1292_37850</name>
</gene>
<evidence type="ECO:0000313" key="8">
    <source>
        <dbReference type="Proteomes" id="UP000295258"/>
    </source>
</evidence>
<sequence>MHVADIDLQGFREVHAKATIEARNNACPALAIWRQDIGPLDPAGLLRPLFERSTRTFVWVSPTTSVIAMGSATDFTHFGRDRFAGIRRGWEKAARTAVADGPGARGVPALVGGFAFAPRPGSLPEALMWVPRVLITQDQDGRATLALSVCVDPRGTTADGPARTAADAAALLASAGVRPCPSPQLAGTNMIEVPSASEWKALVAHTVEQIERGRFDKAVLARQLRVTSPCGYDLPSVMGTLLDTQPGSTAFAVAAYGQAFVGATPERLVSLRGGRAESMSLAASMPRGATPAEDACLRAALLEDDKSRREQEIVTATLRRAFEQVCGTVTVPDEPHVLDLPNLRHLHTRIVGEVADPESASVLDLVERLHPTPAVGGQPRRAALEWLGEAEPFDRGWYAGPVGWMNDDQEGDFAVAIRSAHLEEGTATLYAGCGIVAGSDPDAELEETRLKFRPMLNALAVPLSERAPYRRAECKDLD</sequence>
<dbReference type="Proteomes" id="UP000295258">
    <property type="component" value="Unassembled WGS sequence"/>
</dbReference>
<dbReference type="PANTHER" id="PTHR42839:SF2">
    <property type="entry name" value="ISOCHORISMATE SYNTHASE ENTC"/>
    <property type="match status" value="1"/>
</dbReference>
<comment type="similarity">
    <text evidence="2">Belongs to the isochorismate synthase family.</text>
</comment>
<proteinExistence type="inferred from homology"/>
<dbReference type="EMBL" id="SMKO01000159">
    <property type="protein sequence ID" value="TDC97023.1"/>
    <property type="molecule type" value="Genomic_DNA"/>
</dbReference>
<accession>A0A4R4V663</accession>
<protein>
    <recommendedName>
        <fullName evidence="3">isochorismate synthase</fullName>
        <ecNumber evidence="3">5.4.4.2</ecNumber>
    </recommendedName>
    <alternativeName>
        <fullName evidence="5">Isochorismate mutase</fullName>
    </alternativeName>
</protein>
<evidence type="ECO:0000259" key="6">
    <source>
        <dbReference type="Pfam" id="PF00425"/>
    </source>
</evidence>
<evidence type="ECO:0000256" key="4">
    <source>
        <dbReference type="ARBA" id="ARBA00023235"/>
    </source>
</evidence>
<evidence type="ECO:0000256" key="3">
    <source>
        <dbReference type="ARBA" id="ARBA00012824"/>
    </source>
</evidence>
<dbReference type="SUPFAM" id="SSF56322">
    <property type="entry name" value="ADC synthase"/>
    <property type="match status" value="1"/>
</dbReference>
<keyword evidence="4 7" id="KW-0413">Isomerase</keyword>